<evidence type="ECO:0000256" key="1">
    <source>
        <dbReference type="ARBA" id="ARBA00011073"/>
    </source>
</evidence>
<proteinExistence type="inferred from homology"/>
<evidence type="ECO:0000256" key="8">
    <source>
        <dbReference type="SAM" id="SignalP"/>
    </source>
</evidence>
<organism evidence="10 11">
    <name type="scientific">Nonomuraea muscovyensis</name>
    <dbReference type="NCBI Taxonomy" id="1124761"/>
    <lineage>
        <taxon>Bacteria</taxon>
        <taxon>Bacillati</taxon>
        <taxon>Actinomycetota</taxon>
        <taxon>Actinomycetes</taxon>
        <taxon>Streptosporangiales</taxon>
        <taxon>Streptosporangiaceae</taxon>
        <taxon>Nonomuraea</taxon>
    </lineage>
</organism>
<dbReference type="InterPro" id="IPR022398">
    <property type="entry name" value="Peptidase_S8_His-AS"/>
</dbReference>
<sequence length="946" mass="98140">MIRVLLSLALLGVPPVAAGGSGAQAAGTVTLLTGDKVVVSGSGHRVEPAQGRRVRFTARERDGHLIVVPSDAAPLIARGVLDERLFDVTGLLASRYGDADRPDIPIITQSSLPAGARQARGFADLGLTAGGIRKDLAAQTWKQLTSARALPGKIWLDALVPYALDQSVKQIGAPQVWQKGLTGKGVTVAVLDSGYDATHPDLKDVVTKYRNFTGDPDGDEVGHGTHVASIVAGAGEKYRGVAPGAELAFGKVGNRSGATFSAIIVGMEWAAGEAGAKVVNLSIGAADTPGLDPVELAVNRLSATTGTLFVIASGNGGGSGTVNSPGSADAALTVGAVDREGRPADFSSRGPRSFDHAVKPDITAPGTDIMAANVGGGHIAHSGTSMAAPHVAGAAAIIAQQHPDWNGERIKAALVESATPGSGGLFDEGGGRVDLVNATERTVTAEPVSVSSAHLWGAASRVITRKVTYRNDSDSLVTLDLKAGGEVLKLPVDKLAVPAHGQAELTLTLDATGKAPGDHPGVVTATGGGQTVRTLVNAWFEPESYDLSIETVGSDGASTSGFGVIYNLATGEERWLDIDGSSGPLHLTKGEWNVYASLSEPGLDTLAHRPVSLTDDVELTLDAREGKEIRFTLDDPAAVQADSLEQQLSNGTWSITMLPFESPGTRYQLLPVRQAGLSYMSRSVWSRPGHRYDLVDRREGGLPEDPRYAGRVKELTRTVSTYRAAGTAQNAEVLVGVQAFEGAQPWAEVPVGVSLPGTLTHHRTPGLRWMSLVENGSWQAVSGVAPQVAREVWNGAVAGPSFATSGAGRTGDELWFDAARLFADGGAGRTGMDAAATGELTLAREETVVTRAPLAGCTLDEGCTLTAMLPPEPTAYTLTAVVKRPGALSTAVKSVWSFRSRHTDEPQALALMAVRFAPAGLDEANRARSELGHQGADPGGAQSGRA</sequence>
<feature type="active site" description="Charge relay system" evidence="5 6">
    <location>
        <position position="385"/>
    </location>
</feature>
<dbReference type="PROSITE" id="PS00138">
    <property type="entry name" value="SUBTILASE_SER"/>
    <property type="match status" value="1"/>
</dbReference>
<dbReference type="PROSITE" id="PS51892">
    <property type="entry name" value="SUBTILASE"/>
    <property type="match status" value="1"/>
</dbReference>
<keyword evidence="4 6" id="KW-0720">Serine protease</keyword>
<evidence type="ECO:0000256" key="6">
    <source>
        <dbReference type="PROSITE-ProRule" id="PRU01240"/>
    </source>
</evidence>
<evidence type="ECO:0000256" key="2">
    <source>
        <dbReference type="ARBA" id="ARBA00022670"/>
    </source>
</evidence>
<accession>A0A7X0C248</accession>
<dbReference type="AlphaFoldDB" id="A0A7X0C248"/>
<reference evidence="10 11" key="1">
    <citation type="submission" date="2020-08" db="EMBL/GenBank/DDBJ databases">
        <title>Sequencing the genomes of 1000 actinobacteria strains.</title>
        <authorList>
            <person name="Klenk H.-P."/>
        </authorList>
    </citation>
    <scope>NUCLEOTIDE SEQUENCE [LARGE SCALE GENOMIC DNA]</scope>
    <source>
        <strain evidence="10 11">DSM 45913</strain>
    </source>
</reference>
<keyword evidence="8" id="KW-0732">Signal</keyword>
<dbReference type="InterPro" id="IPR050131">
    <property type="entry name" value="Peptidase_S8_subtilisin-like"/>
</dbReference>
<dbReference type="GO" id="GO:0006508">
    <property type="term" value="P:proteolysis"/>
    <property type="evidence" value="ECO:0007669"/>
    <property type="project" value="UniProtKB-KW"/>
</dbReference>
<feature type="signal peptide" evidence="8">
    <location>
        <begin position="1"/>
        <end position="18"/>
    </location>
</feature>
<gene>
    <name evidence="10" type="ORF">FHU36_003657</name>
</gene>
<dbReference type="Proteomes" id="UP000583800">
    <property type="component" value="Unassembled WGS sequence"/>
</dbReference>
<keyword evidence="2 6" id="KW-0645">Protease</keyword>
<dbReference type="PANTHER" id="PTHR43806:SF65">
    <property type="entry name" value="SERINE PROTEASE APRX"/>
    <property type="match status" value="1"/>
</dbReference>
<feature type="chain" id="PRO_5038841715" evidence="8">
    <location>
        <begin position="19"/>
        <end position="946"/>
    </location>
</feature>
<dbReference type="PRINTS" id="PR00723">
    <property type="entry name" value="SUBTILISIN"/>
</dbReference>
<evidence type="ECO:0000256" key="4">
    <source>
        <dbReference type="ARBA" id="ARBA00022825"/>
    </source>
</evidence>
<comment type="similarity">
    <text evidence="1 6">Belongs to the peptidase S8 family.</text>
</comment>
<evidence type="ECO:0000313" key="10">
    <source>
        <dbReference type="EMBL" id="MBB6347112.1"/>
    </source>
</evidence>
<dbReference type="InterPro" id="IPR036852">
    <property type="entry name" value="Peptidase_S8/S53_dom_sf"/>
</dbReference>
<feature type="active site" description="Charge relay system" evidence="5 6">
    <location>
        <position position="223"/>
    </location>
</feature>
<evidence type="ECO:0000313" key="11">
    <source>
        <dbReference type="Proteomes" id="UP000583800"/>
    </source>
</evidence>
<keyword evidence="3 6" id="KW-0378">Hydrolase</keyword>
<dbReference type="Pfam" id="PF00082">
    <property type="entry name" value="Peptidase_S8"/>
    <property type="match status" value="1"/>
</dbReference>
<dbReference type="InterPro" id="IPR000209">
    <property type="entry name" value="Peptidase_S8/S53_dom"/>
</dbReference>
<comment type="caution">
    <text evidence="10">The sequence shown here is derived from an EMBL/GenBank/DDBJ whole genome shotgun (WGS) entry which is preliminary data.</text>
</comment>
<evidence type="ECO:0000256" key="5">
    <source>
        <dbReference type="PIRSR" id="PIRSR615500-1"/>
    </source>
</evidence>
<dbReference type="GO" id="GO:0004252">
    <property type="term" value="F:serine-type endopeptidase activity"/>
    <property type="evidence" value="ECO:0007669"/>
    <property type="project" value="UniProtKB-UniRule"/>
</dbReference>
<dbReference type="PANTHER" id="PTHR43806">
    <property type="entry name" value="PEPTIDASE S8"/>
    <property type="match status" value="1"/>
</dbReference>
<feature type="compositionally biased region" description="Gly residues" evidence="7">
    <location>
        <begin position="937"/>
        <end position="946"/>
    </location>
</feature>
<feature type="active site" description="Charge relay system" evidence="5 6">
    <location>
        <position position="192"/>
    </location>
</feature>
<dbReference type="RefSeq" id="WP_185085118.1">
    <property type="nucleotide sequence ID" value="NZ_JACHJB010000002.1"/>
</dbReference>
<dbReference type="Gene3D" id="3.40.50.200">
    <property type="entry name" value="Peptidase S8/S53 domain"/>
    <property type="match status" value="1"/>
</dbReference>
<dbReference type="EMBL" id="JACHJB010000002">
    <property type="protein sequence ID" value="MBB6347112.1"/>
    <property type="molecule type" value="Genomic_DNA"/>
</dbReference>
<evidence type="ECO:0000256" key="3">
    <source>
        <dbReference type="ARBA" id="ARBA00022801"/>
    </source>
</evidence>
<keyword evidence="11" id="KW-1185">Reference proteome</keyword>
<dbReference type="SUPFAM" id="SSF52743">
    <property type="entry name" value="Subtilisin-like"/>
    <property type="match status" value="1"/>
</dbReference>
<protein>
    <submittedName>
        <fullName evidence="10">Subtilisin family serine protease</fullName>
    </submittedName>
</protein>
<dbReference type="PROSITE" id="PS00137">
    <property type="entry name" value="SUBTILASE_HIS"/>
    <property type="match status" value="1"/>
</dbReference>
<feature type="domain" description="Peptidase S8/S53" evidence="9">
    <location>
        <begin position="183"/>
        <end position="423"/>
    </location>
</feature>
<name>A0A7X0C248_9ACTN</name>
<evidence type="ECO:0000256" key="7">
    <source>
        <dbReference type="SAM" id="MobiDB-lite"/>
    </source>
</evidence>
<evidence type="ECO:0000259" key="9">
    <source>
        <dbReference type="Pfam" id="PF00082"/>
    </source>
</evidence>
<dbReference type="InterPro" id="IPR015500">
    <property type="entry name" value="Peptidase_S8_subtilisin-rel"/>
</dbReference>
<feature type="region of interest" description="Disordered" evidence="7">
    <location>
        <begin position="925"/>
        <end position="946"/>
    </location>
</feature>
<dbReference type="InterPro" id="IPR023828">
    <property type="entry name" value="Peptidase_S8_Ser-AS"/>
</dbReference>